<dbReference type="InterPro" id="IPR036056">
    <property type="entry name" value="Fibrinogen-like_C"/>
</dbReference>
<dbReference type="SUPFAM" id="SSF56496">
    <property type="entry name" value="Fibrinogen C-terminal domain-like"/>
    <property type="match status" value="1"/>
</dbReference>
<evidence type="ECO:0008006" key="3">
    <source>
        <dbReference type="Google" id="ProtNLM"/>
    </source>
</evidence>
<dbReference type="AlphaFoldDB" id="A0A2B4S7F0"/>
<dbReference type="InterPro" id="IPR014716">
    <property type="entry name" value="Fibrinogen_a/b/g_C_1"/>
</dbReference>
<keyword evidence="2" id="KW-1185">Reference proteome</keyword>
<dbReference type="Gene3D" id="3.90.215.10">
    <property type="entry name" value="Gamma Fibrinogen, chain A, domain 1"/>
    <property type="match status" value="1"/>
</dbReference>
<evidence type="ECO:0000313" key="2">
    <source>
        <dbReference type="Proteomes" id="UP000225706"/>
    </source>
</evidence>
<evidence type="ECO:0000313" key="1">
    <source>
        <dbReference type="EMBL" id="PFX25306.1"/>
    </source>
</evidence>
<name>A0A2B4S7F0_STYPI</name>
<organism evidence="1 2">
    <name type="scientific">Stylophora pistillata</name>
    <name type="common">Smooth cauliflower coral</name>
    <dbReference type="NCBI Taxonomy" id="50429"/>
    <lineage>
        <taxon>Eukaryota</taxon>
        <taxon>Metazoa</taxon>
        <taxon>Cnidaria</taxon>
        <taxon>Anthozoa</taxon>
        <taxon>Hexacorallia</taxon>
        <taxon>Scleractinia</taxon>
        <taxon>Astrocoeniina</taxon>
        <taxon>Pocilloporidae</taxon>
        <taxon>Stylophora</taxon>
    </lineage>
</organism>
<gene>
    <name evidence="1" type="ORF">AWC38_SpisGene10080</name>
</gene>
<accession>A0A2B4S7F0</accession>
<comment type="caution">
    <text evidence="1">The sequence shown here is derived from an EMBL/GenBank/DDBJ whole genome shotgun (WGS) entry which is preliminary data.</text>
</comment>
<proteinExistence type="predicted"/>
<dbReference type="OrthoDB" id="5946752at2759"/>
<protein>
    <recommendedName>
        <fullName evidence="3">Fibrinogen C-terminal domain-containing protein</fullName>
    </recommendedName>
</protein>
<reference evidence="2" key="1">
    <citation type="journal article" date="2017" name="bioRxiv">
        <title>Comparative analysis of the genomes of Stylophora pistillata and Acropora digitifera provides evidence for extensive differences between species of corals.</title>
        <authorList>
            <person name="Voolstra C.R."/>
            <person name="Li Y."/>
            <person name="Liew Y.J."/>
            <person name="Baumgarten S."/>
            <person name="Zoccola D."/>
            <person name="Flot J.-F."/>
            <person name="Tambutte S."/>
            <person name="Allemand D."/>
            <person name="Aranda M."/>
        </authorList>
    </citation>
    <scope>NUCLEOTIDE SEQUENCE [LARGE SCALE GENOMIC DNA]</scope>
</reference>
<sequence length="243" mass="26800">MVCAALTPSQNRNNTDAIKSCKELYDVYRSDISQLVTLRLDSKPVSVLCQMGDFGCGGGGWTPVMKINGNQTTFHYEARYWSDHEEYNLSGGKTGFDTEETKLPTYWNTSFTKICLGMKFDSEIYFIVLNKQADSLYSLIADGKFRATSVGRYKWKELIGARSSLQHNCNKEGFNAVCTGLESSKARIGIVSNDQNDCSSCDSRIGFGTGGRPSHSNTCGNEAIFNSDNGIKGIKAMGYIMVQ</sequence>
<dbReference type="Proteomes" id="UP000225706">
    <property type="component" value="Unassembled WGS sequence"/>
</dbReference>
<dbReference type="EMBL" id="LSMT01000154">
    <property type="protein sequence ID" value="PFX25306.1"/>
    <property type="molecule type" value="Genomic_DNA"/>
</dbReference>